<evidence type="ECO:0000313" key="2">
    <source>
        <dbReference type="EMBL" id="QNN60020.1"/>
    </source>
</evidence>
<protein>
    <submittedName>
        <fullName evidence="2">Aspartate/glutamate racemase family protein</fullName>
    </submittedName>
</protein>
<keyword evidence="1" id="KW-0413">Isomerase</keyword>
<dbReference type="InterPro" id="IPR015942">
    <property type="entry name" value="Asp/Glu/hydantoin_racemase"/>
</dbReference>
<gene>
    <name evidence="2" type="ORF">H9L01_06465</name>
</gene>
<proteinExistence type="predicted"/>
<keyword evidence="3" id="KW-1185">Reference proteome</keyword>
<dbReference type="InterPro" id="IPR033134">
    <property type="entry name" value="Asp/Glu_racemase_AS_2"/>
</dbReference>
<dbReference type="RefSeq" id="WP_187533153.1">
    <property type="nucleotide sequence ID" value="NZ_CBCSHU010000002.1"/>
</dbReference>
<dbReference type="SUPFAM" id="SSF53681">
    <property type="entry name" value="Aspartate/glutamate racemase"/>
    <property type="match status" value="2"/>
</dbReference>
<dbReference type="Gene3D" id="3.40.50.1860">
    <property type="match status" value="2"/>
</dbReference>
<dbReference type="InterPro" id="IPR001920">
    <property type="entry name" value="Asp/Glu_race"/>
</dbReference>
<evidence type="ECO:0000313" key="3">
    <source>
        <dbReference type="Proteomes" id="UP000515928"/>
    </source>
</evidence>
<evidence type="ECO:0000256" key="1">
    <source>
        <dbReference type="ARBA" id="ARBA00023235"/>
    </source>
</evidence>
<sequence length="247" mass="28018">MPTNKTLGIYDSGLGGYSVYQDLRVAYPEYDMILFADQKNAPYGNQSDEAINNLARNAMQWFVNHDIENVLIACNTVSAVSLSILKKEYPSLNIYGIIDLTASQIHNQDKHIAIVSTQATYQSHAYAKVLHENEVTELALPELVKHIESLDDEQIIKNYLDKFKQPISACDKIILGCTHYPLVDYLFKEVFNKEILDSRKPIRQFVGTLAIGENGYHCVYTTGDAEIMSQQIFDLFNIQEEVVHYGD</sequence>
<dbReference type="Pfam" id="PF01177">
    <property type="entry name" value="Asp_Glu_race"/>
    <property type="match status" value="1"/>
</dbReference>
<accession>A0A7G9RWP5</accession>
<dbReference type="GO" id="GO:0047661">
    <property type="term" value="F:amino-acid racemase activity"/>
    <property type="evidence" value="ECO:0007669"/>
    <property type="project" value="InterPro"/>
</dbReference>
<dbReference type="PROSITE" id="PS00924">
    <property type="entry name" value="ASP_GLU_RACEMASE_2"/>
    <property type="match status" value="1"/>
</dbReference>
<dbReference type="PANTHER" id="PTHR21198">
    <property type="entry name" value="GLUTAMATE RACEMASE"/>
    <property type="match status" value="1"/>
</dbReference>
<name>A0A7G9RWP5_9FIRM</name>
<dbReference type="PANTHER" id="PTHR21198:SF3">
    <property type="entry name" value="GLUTAMATE RACEMASE"/>
    <property type="match status" value="1"/>
</dbReference>
<dbReference type="Proteomes" id="UP000515928">
    <property type="component" value="Chromosome"/>
</dbReference>
<organism evidence="2 3">
    <name type="scientific">Erysipelothrix inopinata</name>
    <dbReference type="NCBI Taxonomy" id="225084"/>
    <lineage>
        <taxon>Bacteria</taxon>
        <taxon>Bacillati</taxon>
        <taxon>Bacillota</taxon>
        <taxon>Erysipelotrichia</taxon>
        <taxon>Erysipelotrichales</taxon>
        <taxon>Erysipelotrichaceae</taxon>
        <taxon>Erysipelothrix</taxon>
    </lineage>
</organism>
<dbReference type="AlphaFoldDB" id="A0A7G9RWP5"/>
<dbReference type="EMBL" id="CP060715">
    <property type="protein sequence ID" value="QNN60020.1"/>
    <property type="molecule type" value="Genomic_DNA"/>
</dbReference>
<dbReference type="KEGG" id="eio:H9L01_06465"/>
<reference evidence="2 3" key="1">
    <citation type="submission" date="2020-08" db="EMBL/GenBank/DDBJ databases">
        <title>Genome sequence of Erysipelothrix inopinata DSM 15511T.</title>
        <authorList>
            <person name="Hyun D.-W."/>
            <person name="Bae J.-W."/>
        </authorList>
    </citation>
    <scope>NUCLEOTIDE SEQUENCE [LARGE SCALE GENOMIC DNA]</scope>
    <source>
        <strain evidence="2 3">DSM 15511</strain>
    </source>
</reference>